<sequence length="107" mass="11657">MNRFVTTRSSARAAVPSKKLRETQEDDTEALRPTKRPRRQKGSKIQHTQATAESSTREPEEGPAGDAESGGESSHQFPEYIESSESSDEIPHPTSPQNEYGSAASGI</sequence>
<dbReference type="Proteomes" id="UP000799429">
    <property type="component" value="Unassembled WGS sequence"/>
</dbReference>
<feature type="compositionally biased region" description="Polar residues" evidence="1">
    <location>
        <begin position="1"/>
        <end position="10"/>
    </location>
</feature>
<feature type="compositionally biased region" description="Basic residues" evidence="1">
    <location>
        <begin position="33"/>
        <end position="44"/>
    </location>
</feature>
<evidence type="ECO:0000313" key="4">
    <source>
        <dbReference type="Proteomes" id="UP000799429"/>
    </source>
</evidence>
<dbReference type="EMBL" id="MU006094">
    <property type="protein sequence ID" value="KAF2839903.1"/>
    <property type="molecule type" value="Genomic_DNA"/>
</dbReference>
<feature type="region of interest" description="Disordered" evidence="1">
    <location>
        <begin position="1"/>
        <end position="107"/>
    </location>
</feature>
<gene>
    <name evidence="3" type="ORF">M501DRAFT_1003392</name>
    <name evidence="2" type="ORF">M501DRAFT_1004537</name>
</gene>
<organism evidence="2 4">
    <name type="scientific">Patellaria atrata CBS 101060</name>
    <dbReference type="NCBI Taxonomy" id="1346257"/>
    <lineage>
        <taxon>Eukaryota</taxon>
        <taxon>Fungi</taxon>
        <taxon>Dikarya</taxon>
        <taxon>Ascomycota</taxon>
        <taxon>Pezizomycotina</taxon>
        <taxon>Dothideomycetes</taxon>
        <taxon>Dothideomycetes incertae sedis</taxon>
        <taxon>Patellariales</taxon>
        <taxon>Patellariaceae</taxon>
        <taxon>Patellaria</taxon>
    </lineage>
</organism>
<evidence type="ECO:0000313" key="3">
    <source>
        <dbReference type="EMBL" id="KAF2839903.1"/>
    </source>
</evidence>
<proteinExistence type="predicted"/>
<name>A0A9P4VSN0_9PEZI</name>
<dbReference type="AlphaFoldDB" id="A0A9P4VSN0"/>
<keyword evidence="4" id="KW-1185">Reference proteome</keyword>
<comment type="caution">
    <text evidence="2">The sequence shown here is derived from an EMBL/GenBank/DDBJ whole genome shotgun (WGS) entry which is preliminary data.</text>
</comment>
<evidence type="ECO:0000256" key="1">
    <source>
        <dbReference type="SAM" id="MobiDB-lite"/>
    </source>
</evidence>
<reference evidence="2" key="1">
    <citation type="journal article" date="2020" name="Stud. Mycol.">
        <title>101 Dothideomycetes genomes: a test case for predicting lifestyles and emergence of pathogens.</title>
        <authorList>
            <person name="Haridas S."/>
            <person name="Albert R."/>
            <person name="Binder M."/>
            <person name="Bloem J."/>
            <person name="Labutti K."/>
            <person name="Salamov A."/>
            <person name="Andreopoulos B."/>
            <person name="Baker S."/>
            <person name="Barry K."/>
            <person name="Bills G."/>
            <person name="Bluhm B."/>
            <person name="Cannon C."/>
            <person name="Castanera R."/>
            <person name="Culley D."/>
            <person name="Daum C."/>
            <person name="Ezra D."/>
            <person name="Gonzalez J."/>
            <person name="Henrissat B."/>
            <person name="Kuo A."/>
            <person name="Liang C."/>
            <person name="Lipzen A."/>
            <person name="Lutzoni F."/>
            <person name="Magnuson J."/>
            <person name="Mondo S."/>
            <person name="Nolan M."/>
            <person name="Ohm R."/>
            <person name="Pangilinan J."/>
            <person name="Park H.-J."/>
            <person name="Ramirez L."/>
            <person name="Alfaro M."/>
            <person name="Sun H."/>
            <person name="Tritt A."/>
            <person name="Yoshinaga Y."/>
            <person name="Zwiers L.-H."/>
            <person name="Turgeon B."/>
            <person name="Goodwin S."/>
            <person name="Spatafora J."/>
            <person name="Crous P."/>
            <person name="Grigoriev I."/>
        </authorList>
    </citation>
    <scope>NUCLEOTIDE SEQUENCE</scope>
    <source>
        <strain evidence="2">CBS 101060</strain>
    </source>
</reference>
<accession>A0A9P4VSN0</accession>
<evidence type="ECO:0000313" key="2">
    <source>
        <dbReference type="EMBL" id="KAF2838724.1"/>
    </source>
</evidence>
<feature type="compositionally biased region" description="Polar residues" evidence="1">
    <location>
        <begin position="45"/>
        <end position="54"/>
    </location>
</feature>
<dbReference type="EMBL" id="MU006096">
    <property type="protein sequence ID" value="KAF2838724.1"/>
    <property type="molecule type" value="Genomic_DNA"/>
</dbReference>
<protein>
    <submittedName>
        <fullName evidence="2">Uncharacterized protein</fullName>
    </submittedName>
</protein>